<dbReference type="EMBL" id="JAHLFU010000284">
    <property type="protein sequence ID" value="MBU3854800.1"/>
    <property type="molecule type" value="Genomic_DNA"/>
</dbReference>
<evidence type="ECO:0000313" key="3">
    <source>
        <dbReference type="Proteomes" id="UP000823865"/>
    </source>
</evidence>
<sequence>MAKFGGDDIDQVITGGIVFKGGSSKKKGPQEEKVKTKAKKKAYITGAHGSGSAKMKAEIRRRRANRHKGNH</sequence>
<protein>
    <submittedName>
        <fullName evidence="2">Uncharacterized protein</fullName>
    </submittedName>
</protein>
<reference evidence="2" key="2">
    <citation type="submission" date="2021-04" db="EMBL/GenBank/DDBJ databases">
        <authorList>
            <person name="Gilroy R."/>
        </authorList>
    </citation>
    <scope>NUCLEOTIDE SEQUENCE</scope>
    <source>
        <strain evidence="2">G3-2149</strain>
    </source>
</reference>
<evidence type="ECO:0000256" key="1">
    <source>
        <dbReference type="SAM" id="MobiDB-lite"/>
    </source>
</evidence>
<feature type="compositionally biased region" description="Basic residues" evidence="1">
    <location>
        <begin position="59"/>
        <end position="71"/>
    </location>
</feature>
<gene>
    <name evidence="2" type="ORF">H9789_13500</name>
</gene>
<accession>A0A9E2L8R1</accession>
<feature type="region of interest" description="Disordered" evidence="1">
    <location>
        <begin position="19"/>
        <end position="71"/>
    </location>
</feature>
<dbReference type="Proteomes" id="UP000823865">
    <property type="component" value="Unassembled WGS sequence"/>
</dbReference>
<proteinExistence type="predicted"/>
<organism evidence="2 3">
    <name type="scientific">Candidatus Paraprevotella stercoravium</name>
    <dbReference type="NCBI Taxonomy" id="2838725"/>
    <lineage>
        <taxon>Bacteria</taxon>
        <taxon>Pseudomonadati</taxon>
        <taxon>Bacteroidota</taxon>
        <taxon>Bacteroidia</taxon>
        <taxon>Bacteroidales</taxon>
        <taxon>Prevotellaceae</taxon>
        <taxon>Paraprevotella</taxon>
    </lineage>
</organism>
<dbReference type="AlphaFoldDB" id="A0A9E2L8R1"/>
<evidence type="ECO:0000313" key="2">
    <source>
        <dbReference type="EMBL" id="MBU3854800.1"/>
    </source>
</evidence>
<reference evidence="2" key="1">
    <citation type="journal article" date="2021" name="PeerJ">
        <title>Extensive microbial diversity within the chicken gut microbiome revealed by metagenomics and culture.</title>
        <authorList>
            <person name="Gilroy R."/>
            <person name="Ravi A."/>
            <person name="Getino M."/>
            <person name="Pursley I."/>
            <person name="Horton D.L."/>
            <person name="Alikhan N.F."/>
            <person name="Baker D."/>
            <person name="Gharbi K."/>
            <person name="Hall N."/>
            <person name="Watson M."/>
            <person name="Adriaenssens E.M."/>
            <person name="Foster-Nyarko E."/>
            <person name="Jarju S."/>
            <person name="Secka A."/>
            <person name="Antonio M."/>
            <person name="Oren A."/>
            <person name="Chaudhuri R.R."/>
            <person name="La Ragione R."/>
            <person name="Hildebrand F."/>
            <person name="Pallen M.J."/>
        </authorList>
    </citation>
    <scope>NUCLEOTIDE SEQUENCE</scope>
    <source>
        <strain evidence="2">G3-2149</strain>
    </source>
</reference>
<comment type="caution">
    <text evidence="2">The sequence shown here is derived from an EMBL/GenBank/DDBJ whole genome shotgun (WGS) entry which is preliminary data.</text>
</comment>
<name>A0A9E2L8R1_9BACT</name>